<proteinExistence type="predicted"/>
<accession>A0A106QD44</accession>
<evidence type="ECO:0000313" key="2">
    <source>
        <dbReference type="Proteomes" id="UP000060630"/>
    </source>
</evidence>
<name>A0A106QD44_9BURK</name>
<dbReference type="Proteomes" id="UP000060630">
    <property type="component" value="Unassembled WGS sequence"/>
</dbReference>
<dbReference type="AlphaFoldDB" id="A0A106QD44"/>
<dbReference type="EMBL" id="LPHD01000049">
    <property type="protein sequence ID" value="KWA84022.1"/>
    <property type="molecule type" value="Genomic_DNA"/>
</dbReference>
<reference evidence="1 2" key="1">
    <citation type="submission" date="2015-11" db="EMBL/GenBank/DDBJ databases">
        <title>Expanding the genomic diversity of Burkholderia species for the development of highly accurate diagnostics.</title>
        <authorList>
            <person name="Sahl J."/>
            <person name="Keim P."/>
            <person name="Wagner D."/>
        </authorList>
    </citation>
    <scope>NUCLEOTIDE SEQUENCE [LARGE SCALE GENOMIC DNA]</scope>
    <source>
        <strain evidence="1 2">MSMB2087WGS</strain>
    </source>
</reference>
<gene>
    <name evidence="1" type="ORF">WL29_21900</name>
</gene>
<organism evidence="1 2">
    <name type="scientific">Burkholderia ubonensis</name>
    <dbReference type="NCBI Taxonomy" id="101571"/>
    <lineage>
        <taxon>Bacteria</taxon>
        <taxon>Pseudomonadati</taxon>
        <taxon>Pseudomonadota</taxon>
        <taxon>Betaproteobacteria</taxon>
        <taxon>Burkholderiales</taxon>
        <taxon>Burkholderiaceae</taxon>
        <taxon>Burkholderia</taxon>
        <taxon>Burkholderia cepacia complex</taxon>
    </lineage>
</organism>
<sequence length="181" mass="19632">MWPFILILAIVPMIFFWSDSVRDMFPQLEKYLPEKSTTALGPKQAQPNLPPELAAGTEPGRWYLSQTDKGYVAWTMSADGQYRTAVGCNAGAPATLQVTHLTGATLPDGLHLNYQYGKLPLTKGYYTGTDIINGVAQFKDVYLQNEATEVLAQFTVPTAESNAVARAVEGACAAPNTTVSQ</sequence>
<comment type="caution">
    <text evidence="1">The sequence shown here is derived from an EMBL/GenBank/DDBJ whole genome shotgun (WGS) entry which is preliminary data.</text>
</comment>
<protein>
    <submittedName>
        <fullName evidence="1">Uncharacterized protein</fullName>
    </submittedName>
</protein>
<dbReference type="RefSeq" id="WP_060192419.1">
    <property type="nucleotide sequence ID" value="NZ_LPHD01000049.1"/>
</dbReference>
<evidence type="ECO:0000313" key="1">
    <source>
        <dbReference type="EMBL" id="KWA84022.1"/>
    </source>
</evidence>